<dbReference type="InterPro" id="IPR005288">
    <property type="entry name" value="NadB"/>
</dbReference>
<feature type="domain" description="Fumarate reductase/succinate dehydrogenase flavoprotein-like C-terminal" evidence="12">
    <location>
        <begin position="457"/>
        <end position="538"/>
    </location>
</feature>
<dbReference type="UniPathway" id="UPA00253">
    <property type="reaction ID" value="UER00326"/>
</dbReference>
<accession>C9PLZ4</accession>
<evidence type="ECO:0000256" key="4">
    <source>
        <dbReference type="ARBA" id="ARBA00012173"/>
    </source>
</evidence>
<evidence type="ECO:0000256" key="7">
    <source>
        <dbReference type="ARBA" id="ARBA00022642"/>
    </source>
</evidence>
<evidence type="ECO:0000256" key="8">
    <source>
        <dbReference type="ARBA" id="ARBA00022827"/>
    </source>
</evidence>
<keyword evidence="6" id="KW-0285">Flavoprotein</keyword>
<dbReference type="AlphaFoldDB" id="C9PLZ4"/>
<keyword evidence="14" id="KW-1185">Reference proteome</keyword>
<dbReference type="Gene3D" id="1.20.58.100">
    <property type="entry name" value="Fumarate reductase/succinate dehydrogenase flavoprotein-like, C-terminal domain"/>
    <property type="match status" value="1"/>
</dbReference>
<dbReference type="PROSITE" id="PS51257">
    <property type="entry name" value="PROKAR_LIPOPROTEIN"/>
    <property type="match status" value="1"/>
</dbReference>
<reference evidence="13 14" key="1">
    <citation type="submission" date="2009-10" db="EMBL/GenBank/DDBJ databases">
        <authorList>
            <person name="Muzny D."/>
            <person name="Qin X."/>
            <person name="Deng J."/>
            <person name="Jiang H."/>
            <person name="Liu Y."/>
            <person name="Qu J."/>
            <person name="Song X.-Z."/>
            <person name="Zhang L."/>
            <person name="Thornton R."/>
            <person name="Coyle M."/>
            <person name="Francisco L."/>
            <person name="Jackson L."/>
            <person name="Javaid M."/>
            <person name="Korchina V."/>
            <person name="Kovar C."/>
            <person name="Mata R."/>
            <person name="Mathew T."/>
            <person name="Ngo R."/>
            <person name="Nguyen L."/>
            <person name="Nguyen N."/>
            <person name="Okwuonu G."/>
            <person name="Ongeri F."/>
            <person name="Pham C."/>
            <person name="Simmons D."/>
            <person name="Wilczek-Boney K."/>
            <person name="Hale W."/>
            <person name="Jakkamsetti A."/>
            <person name="Pham P."/>
            <person name="Ruth R."/>
            <person name="San Lucas F."/>
            <person name="Warren J."/>
            <person name="Zhang J."/>
            <person name="Zhao Z."/>
            <person name="Zhou C."/>
            <person name="Zhu D."/>
            <person name="Lee S."/>
            <person name="Bess C."/>
            <person name="Blankenburg K."/>
            <person name="Forbes L."/>
            <person name="Fu Q."/>
            <person name="Gubbala S."/>
            <person name="Hirani K."/>
            <person name="Jayaseelan J.C."/>
            <person name="Lara F."/>
            <person name="Munidasa M."/>
            <person name="Palculict T."/>
            <person name="Patil S."/>
            <person name="Pu L.-L."/>
            <person name="Saada N."/>
            <person name="Tang L."/>
            <person name="Weissenberger G."/>
            <person name="Zhu Y."/>
            <person name="Hemphill L."/>
            <person name="Shang Y."/>
            <person name="Youmans B."/>
            <person name="Ayvaz T."/>
            <person name="Ross M."/>
            <person name="Santibanez J."/>
            <person name="Aqrawi P."/>
            <person name="Gross S."/>
            <person name="Joshi V."/>
            <person name="Fowler G."/>
            <person name="Nazareth L."/>
            <person name="Reid J."/>
            <person name="Worley K."/>
            <person name="Petrosino J."/>
            <person name="Highlander S."/>
            <person name="Gibbs R."/>
        </authorList>
    </citation>
    <scope>NUCLEOTIDE SEQUENCE [LARGE SCALE GENOMIC DNA]</scope>
    <source>
        <strain evidence="13 14">ATCC 43325</strain>
    </source>
</reference>
<dbReference type="InterPro" id="IPR015939">
    <property type="entry name" value="Fum_Rdtase/Succ_DH_flav-like_C"/>
</dbReference>
<dbReference type="InterPro" id="IPR027477">
    <property type="entry name" value="Succ_DH/fumarate_Rdtase_cat_sf"/>
</dbReference>
<evidence type="ECO:0000256" key="5">
    <source>
        <dbReference type="ARBA" id="ARBA00021901"/>
    </source>
</evidence>
<dbReference type="Gene3D" id="3.90.700.10">
    <property type="entry name" value="Succinate dehydrogenase/fumarate reductase flavoprotein, catalytic domain"/>
    <property type="match status" value="1"/>
</dbReference>
<comment type="catalytic activity">
    <reaction evidence="10">
        <text>L-aspartate + O2 = iminosuccinate + H2O2</text>
        <dbReference type="Rhea" id="RHEA:25876"/>
        <dbReference type="ChEBI" id="CHEBI:15379"/>
        <dbReference type="ChEBI" id="CHEBI:16240"/>
        <dbReference type="ChEBI" id="CHEBI:29991"/>
        <dbReference type="ChEBI" id="CHEBI:77875"/>
        <dbReference type="EC" id="1.4.3.16"/>
    </reaction>
    <physiologicalReaction direction="left-to-right" evidence="10">
        <dbReference type="Rhea" id="RHEA:25877"/>
    </physiologicalReaction>
</comment>
<dbReference type="InterPro" id="IPR037099">
    <property type="entry name" value="Fum_R/Succ_DH_flav-like_C_sf"/>
</dbReference>
<evidence type="ECO:0000256" key="9">
    <source>
        <dbReference type="ARBA" id="ARBA00023002"/>
    </source>
</evidence>
<dbReference type="GO" id="GO:0008734">
    <property type="term" value="F:L-aspartate oxidase activity"/>
    <property type="evidence" value="ECO:0007669"/>
    <property type="project" value="UniProtKB-EC"/>
</dbReference>
<evidence type="ECO:0000313" key="14">
    <source>
        <dbReference type="Proteomes" id="UP000005519"/>
    </source>
</evidence>
<evidence type="ECO:0000256" key="2">
    <source>
        <dbReference type="ARBA" id="ARBA00004950"/>
    </source>
</evidence>
<evidence type="ECO:0000256" key="10">
    <source>
        <dbReference type="ARBA" id="ARBA00048305"/>
    </source>
</evidence>
<evidence type="ECO:0000256" key="6">
    <source>
        <dbReference type="ARBA" id="ARBA00022630"/>
    </source>
</evidence>
<dbReference type="PIRSF" id="PIRSF000171">
    <property type="entry name" value="SDHA_APRA_LASPO"/>
    <property type="match status" value="1"/>
</dbReference>
<dbReference type="STRING" id="667128.HMPREF0621_0018"/>
<dbReference type="Pfam" id="PF02910">
    <property type="entry name" value="Succ_DH_flav_C"/>
    <property type="match status" value="1"/>
</dbReference>
<dbReference type="PRINTS" id="PR00368">
    <property type="entry name" value="FADPNR"/>
</dbReference>
<evidence type="ECO:0000313" key="13">
    <source>
        <dbReference type="EMBL" id="EEX51214.1"/>
    </source>
</evidence>
<evidence type="ECO:0000256" key="1">
    <source>
        <dbReference type="ARBA" id="ARBA00001974"/>
    </source>
</evidence>
<evidence type="ECO:0000259" key="12">
    <source>
        <dbReference type="Pfam" id="PF02910"/>
    </source>
</evidence>
<dbReference type="RefSeq" id="WP_005764828.1">
    <property type="nucleotide sequence ID" value="NZ_GG704815.1"/>
</dbReference>
<keyword evidence="9" id="KW-0560">Oxidoreductase</keyword>
<dbReference type="OrthoDB" id="9148689at2"/>
<dbReference type="EMBL" id="ACZR01000001">
    <property type="protein sequence ID" value="EEX51214.1"/>
    <property type="molecule type" value="Genomic_DNA"/>
</dbReference>
<evidence type="ECO:0000259" key="11">
    <source>
        <dbReference type="Pfam" id="PF00890"/>
    </source>
</evidence>
<protein>
    <recommendedName>
        <fullName evidence="5">L-aspartate oxidase</fullName>
        <ecNumber evidence="4">1.4.3.16</ecNumber>
    </recommendedName>
</protein>
<dbReference type="EC" id="1.4.3.16" evidence="4"/>
<keyword evidence="7" id="KW-0662">Pyridine nucleotide biosynthesis</keyword>
<organism evidence="13 14">
    <name type="scientific">Pasteurella dagmatis ATCC 43325</name>
    <dbReference type="NCBI Taxonomy" id="667128"/>
    <lineage>
        <taxon>Bacteria</taxon>
        <taxon>Pseudomonadati</taxon>
        <taxon>Pseudomonadota</taxon>
        <taxon>Gammaproteobacteria</taxon>
        <taxon>Pasteurellales</taxon>
        <taxon>Pasteurellaceae</taxon>
        <taxon>Pasteurella</taxon>
    </lineage>
</organism>
<sequence length="560" mass="62591">MITLRITQTVKTDLLIVGGGIAGLSCAVEAHKKQIPHILITKTQIGTGASFFPLKATLGIQVTGDESDKTRFMQDIQAAAQGMNNPKIVKAYIEESPSAVNLLAEIGFQPWKRQDNRPACFAQYSRPIYLIKDWKEAAKRAKAILAKQQTQIFEQATLLHIVTDQNQVQGAVFMQANAQGEPQYIFCQTSQIILASGGIAGLYKDNLYPADVIGSSHFIALQAGATLTNLEYIQFIPSFIEPKYKVLFGEHTLKYCTAVEDEKGNSLFEEVSTHDFQAMMSQRSAYAPFSVDFTCVTFDLKMMQYLMANPNAEGVYLRYSSALYEDKEEFYTVYLDWLKNEADIDLLRDKVSIAPFAHSCNGGIEIDEYAQSQVKGLFAVGEISSCIEGANRLGGNSVGGSLVFVKRAIQKIAENRSHFSFSLDEQSAIQQAETQLNQLNNQTSQNALSASQVLSHLRLVMSKFANVYRTGTHLKQLLEQLINLEHQFNPLEQAKYQGIEIYYALKTAQLLVRSMLIREESRGAHYRADFPQKAADTYRLRVRLHNAEIVIQKLAVAETE</sequence>
<dbReference type="Gene3D" id="3.50.50.60">
    <property type="entry name" value="FAD/NAD(P)-binding domain"/>
    <property type="match status" value="1"/>
</dbReference>
<comment type="caution">
    <text evidence="13">The sequence shown here is derived from an EMBL/GenBank/DDBJ whole genome shotgun (WGS) entry which is preliminary data.</text>
</comment>
<feature type="domain" description="FAD-dependent oxidoreductase 2 FAD-binding" evidence="11">
    <location>
        <begin position="13"/>
        <end position="398"/>
    </location>
</feature>
<evidence type="ECO:0000256" key="3">
    <source>
        <dbReference type="ARBA" id="ARBA00008562"/>
    </source>
</evidence>
<dbReference type="PANTHER" id="PTHR42716:SF2">
    <property type="entry name" value="L-ASPARTATE OXIDASE, CHLOROPLASTIC"/>
    <property type="match status" value="1"/>
</dbReference>
<dbReference type="Proteomes" id="UP000005519">
    <property type="component" value="Unassembled WGS sequence"/>
</dbReference>
<keyword evidence="8" id="KW-0274">FAD</keyword>
<dbReference type="SUPFAM" id="SSF51905">
    <property type="entry name" value="FAD/NAD(P)-binding domain"/>
    <property type="match status" value="1"/>
</dbReference>
<dbReference type="Pfam" id="PF00890">
    <property type="entry name" value="FAD_binding_2"/>
    <property type="match status" value="1"/>
</dbReference>
<proteinExistence type="inferred from homology"/>
<gene>
    <name evidence="13" type="ORF">HMPREF0621_0018</name>
</gene>
<comment type="cofactor">
    <cofactor evidence="1">
        <name>FAD</name>
        <dbReference type="ChEBI" id="CHEBI:57692"/>
    </cofactor>
</comment>
<dbReference type="HOGENOM" id="CLU_014312_8_0_6"/>
<dbReference type="PANTHER" id="PTHR42716">
    <property type="entry name" value="L-ASPARTATE OXIDASE"/>
    <property type="match status" value="1"/>
</dbReference>
<dbReference type="InterPro" id="IPR036188">
    <property type="entry name" value="FAD/NAD-bd_sf"/>
</dbReference>
<comment type="pathway">
    <text evidence="2">Cofactor biosynthesis; NAD(+) biosynthesis; iminoaspartate from L-aspartate (oxidase route): step 1/1.</text>
</comment>
<dbReference type="GO" id="GO:0009435">
    <property type="term" value="P:NAD+ biosynthetic process"/>
    <property type="evidence" value="ECO:0007669"/>
    <property type="project" value="UniProtKB-UniPathway"/>
</dbReference>
<comment type="similarity">
    <text evidence="3">Belongs to the FAD-dependent oxidoreductase 2 family. NadB subfamily.</text>
</comment>
<name>C9PLZ4_9PAST</name>
<dbReference type="InterPro" id="IPR003953">
    <property type="entry name" value="FAD-dep_OxRdtase_2_FAD-bd"/>
</dbReference>
<dbReference type="SUPFAM" id="SSF46977">
    <property type="entry name" value="Succinate dehydrogenase/fumarate reductase flavoprotein C-terminal domain"/>
    <property type="match status" value="1"/>
</dbReference>